<dbReference type="EMBL" id="FXLY01000013">
    <property type="protein sequence ID" value="SMN22650.1"/>
    <property type="molecule type" value="Genomic_DNA"/>
</dbReference>
<reference evidence="7 8" key="1">
    <citation type="submission" date="2017-04" db="EMBL/GenBank/DDBJ databases">
        <authorList>
            <person name="Afonso C.L."/>
            <person name="Miller P.J."/>
            <person name="Scott M.A."/>
            <person name="Spackman E."/>
            <person name="Goraichik I."/>
            <person name="Dimitrov K.M."/>
            <person name="Suarez D.L."/>
            <person name="Swayne D.E."/>
        </authorList>
    </citation>
    <scope>NUCLEOTIDE SEQUENCE [LARGE SCALE GENOMIC DNA]</scope>
</reference>
<dbReference type="GO" id="GO:0005741">
    <property type="term" value="C:mitochondrial outer membrane"/>
    <property type="evidence" value="ECO:0007669"/>
    <property type="project" value="TreeGrafter"/>
</dbReference>
<evidence type="ECO:0000313" key="7">
    <source>
        <dbReference type="EMBL" id="SMN22650.1"/>
    </source>
</evidence>
<dbReference type="AlphaFoldDB" id="A0A1X7RB03"/>
<feature type="transmembrane region" description="Helical" evidence="6">
    <location>
        <begin position="156"/>
        <end position="179"/>
    </location>
</feature>
<feature type="transmembrane region" description="Helical" evidence="6">
    <location>
        <begin position="12"/>
        <end position="31"/>
    </location>
</feature>
<accession>A0A1X7RB03</accession>
<dbReference type="PANTHER" id="PTHR37278">
    <property type="entry name" value="AUTOPHAGY-RELATED PROTEIN 33-RELATED"/>
    <property type="match status" value="1"/>
</dbReference>
<keyword evidence="3 6" id="KW-1133">Transmembrane helix</keyword>
<dbReference type="InterPro" id="IPR051668">
    <property type="entry name" value="ATG33"/>
</dbReference>
<evidence type="ECO:0000256" key="4">
    <source>
        <dbReference type="ARBA" id="ARBA00023136"/>
    </source>
</evidence>
<keyword evidence="2 6" id="KW-0812">Transmembrane</keyword>
<feature type="transmembrane region" description="Helical" evidence="6">
    <location>
        <begin position="87"/>
        <end position="105"/>
    </location>
</feature>
<feature type="transmembrane region" description="Helical" evidence="6">
    <location>
        <begin position="52"/>
        <end position="75"/>
    </location>
</feature>
<evidence type="ECO:0000256" key="2">
    <source>
        <dbReference type="ARBA" id="ARBA00022692"/>
    </source>
</evidence>
<evidence type="ECO:0000313" key="8">
    <source>
        <dbReference type="Proteomes" id="UP000196158"/>
    </source>
</evidence>
<dbReference type="OrthoDB" id="5336366at2759"/>
<keyword evidence="4 6" id="KW-0472">Membrane</keyword>
<sequence>MSVCLAVTKGVAVTSLGLYAGILTTGTVLCYSKPVQILISSLDIISQTQLNLIINNVATTTGILGALSSTCFAFSYFGLPKIWKHPYLVYGMLIPPIVSTYLCIYRASWNRKTLLSDDNNDISTIKMEDLDNSTVDLGKNHNSDNLKNTNKICKKIGIHLSLASILSTLGLLQSVVGLYGEGQF</sequence>
<dbReference type="Proteomes" id="UP000196158">
    <property type="component" value="Unassembled WGS sequence"/>
</dbReference>
<dbReference type="GO" id="GO:0000422">
    <property type="term" value="P:autophagy of mitochondrion"/>
    <property type="evidence" value="ECO:0007669"/>
    <property type="project" value="TreeGrafter"/>
</dbReference>
<evidence type="ECO:0000256" key="1">
    <source>
        <dbReference type="ARBA" id="ARBA00004141"/>
    </source>
</evidence>
<evidence type="ECO:0000256" key="5">
    <source>
        <dbReference type="ARBA" id="ARBA00038013"/>
    </source>
</evidence>
<comment type="similarity">
    <text evidence="5">Belongs to the ATG33 family.</text>
</comment>
<name>A0A1X7RB03_9SACH</name>
<organism evidence="7 8">
    <name type="scientific">Maudiozyma saulgeensis</name>
    <dbReference type="NCBI Taxonomy" id="1789683"/>
    <lineage>
        <taxon>Eukaryota</taxon>
        <taxon>Fungi</taxon>
        <taxon>Dikarya</taxon>
        <taxon>Ascomycota</taxon>
        <taxon>Saccharomycotina</taxon>
        <taxon>Saccharomycetes</taxon>
        <taxon>Saccharomycetales</taxon>
        <taxon>Saccharomycetaceae</taxon>
        <taxon>Maudiozyma</taxon>
    </lineage>
</organism>
<proteinExistence type="inferred from homology"/>
<protein>
    <submittedName>
        <fullName evidence="7">Similar to Saccharomyces cerevisiae YGR049W SCM4 Potential regulatory effector of CDC4 function</fullName>
    </submittedName>
</protein>
<dbReference type="GO" id="GO:0016236">
    <property type="term" value="P:macroautophagy"/>
    <property type="evidence" value="ECO:0007669"/>
    <property type="project" value="TreeGrafter"/>
</dbReference>
<gene>
    <name evidence="7" type="ORF">KASA_0F00561G</name>
</gene>
<evidence type="ECO:0000256" key="6">
    <source>
        <dbReference type="SAM" id="Phobius"/>
    </source>
</evidence>
<evidence type="ECO:0000256" key="3">
    <source>
        <dbReference type="ARBA" id="ARBA00022989"/>
    </source>
</evidence>
<dbReference type="PANTHER" id="PTHR37278:SF1">
    <property type="entry name" value="AUTOPHAGY-RELATED PROTEIN 33-RELATED"/>
    <property type="match status" value="1"/>
</dbReference>
<comment type="subcellular location">
    <subcellularLocation>
        <location evidence="1">Membrane</location>
        <topology evidence="1">Multi-pass membrane protein</topology>
    </subcellularLocation>
</comment>
<keyword evidence="8" id="KW-1185">Reference proteome</keyword>